<dbReference type="Proteomes" id="UP000441102">
    <property type="component" value="Unassembled WGS sequence"/>
</dbReference>
<accession>A0A6I0DV45</accession>
<feature type="compositionally biased region" description="Pro residues" evidence="1">
    <location>
        <begin position="70"/>
        <end position="79"/>
    </location>
</feature>
<reference evidence="4" key="2">
    <citation type="submission" date="2020-09" db="EMBL/GenBank/DDBJ databases">
        <authorList>
            <person name="Dalcin Martins P."/>
        </authorList>
    </citation>
    <scope>NUCLEOTIDE SEQUENCE</scope>
    <source>
        <strain evidence="4">MAG47</strain>
    </source>
</reference>
<reference evidence="5 6" key="1">
    <citation type="submission" date="2019-09" db="EMBL/GenBank/DDBJ databases">
        <title>Taxonomic organization of the family Brucellaceae based on a phylogenomic approach.</title>
        <authorList>
            <person name="Leclercq S."/>
            <person name="Cloeckaert A."/>
            <person name="Zygmunt M.S."/>
        </authorList>
    </citation>
    <scope>NUCLEOTIDE SEQUENCE [LARGE SCALE GENOMIC DNA]</scope>
    <source>
        <strain evidence="3 5">CCUG 34461</strain>
        <strain evidence="2 6">LMG 3313</strain>
    </source>
</reference>
<sequence>MYCMTDLMHRAGRKLYLAGEPAMSPKLKAALVGAVIAVVVGFAASQGLISQQTAEDIKTKTNEVLAEEPAPAPQQPAPAPAEASQPQENDTPAQ</sequence>
<proteinExistence type="predicted"/>
<dbReference type="EMBL" id="WBWX01000003">
    <property type="protein sequence ID" value="KAB2799236.1"/>
    <property type="molecule type" value="Genomic_DNA"/>
</dbReference>
<organism evidence="3 5">
    <name type="scientific">Brucella anthropi</name>
    <name type="common">Ochrobactrum anthropi</name>
    <dbReference type="NCBI Taxonomy" id="529"/>
    <lineage>
        <taxon>Bacteria</taxon>
        <taxon>Pseudomonadati</taxon>
        <taxon>Pseudomonadota</taxon>
        <taxon>Alphaproteobacteria</taxon>
        <taxon>Hyphomicrobiales</taxon>
        <taxon>Brucellaceae</taxon>
        <taxon>Brucella/Ochrobactrum group</taxon>
        <taxon>Brucella</taxon>
    </lineage>
</organism>
<dbReference type="Proteomes" id="UP000481876">
    <property type="component" value="Unassembled WGS sequence"/>
</dbReference>
<name>A0A6I0DV45_BRUAN</name>
<dbReference type="Proteomes" id="UP000642265">
    <property type="component" value="Unassembled WGS sequence"/>
</dbReference>
<evidence type="ECO:0000313" key="2">
    <source>
        <dbReference type="EMBL" id="KAB2772722.1"/>
    </source>
</evidence>
<evidence type="ECO:0000313" key="4">
    <source>
        <dbReference type="EMBL" id="MBE0562052.1"/>
    </source>
</evidence>
<evidence type="ECO:0000256" key="1">
    <source>
        <dbReference type="SAM" id="MobiDB-lite"/>
    </source>
</evidence>
<comment type="caution">
    <text evidence="3">The sequence shown here is derived from an EMBL/GenBank/DDBJ whole genome shotgun (WGS) entry which is preliminary data.</text>
</comment>
<feature type="region of interest" description="Disordered" evidence="1">
    <location>
        <begin position="62"/>
        <end position="94"/>
    </location>
</feature>
<reference evidence="4" key="3">
    <citation type="submission" date="2020-10" db="EMBL/GenBank/DDBJ databases">
        <title>Enrichment of novel Verrucomicrobia, Bacteroidetes and Krumholzibacteria in an oxygen-limited, methane- and iron-fed bioreactor inoculated with Bothnian Sea sediments.</title>
        <authorList>
            <person name="Martins P.D."/>
            <person name="de Jong A."/>
            <person name="Lenstra W.K."/>
            <person name="van Helmond N.A.G.M."/>
            <person name="Slomp C.P."/>
            <person name="Jetten M.S.M."/>
            <person name="Welte C.U."/>
            <person name="Rasigraf O."/>
        </authorList>
    </citation>
    <scope>NUCLEOTIDE SEQUENCE</scope>
    <source>
        <strain evidence="4">MAG47</strain>
    </source>
</reference>
<dbReference type="EMBL" id="JACZKO010000038">
    <property type="protein sequence ID" value="MBE0562052.1"/>
    <property type="molecule type" value="Genomic_DNA"/>
</dbReference>
<dbReference type="EMBL" id="WBWS01000003">
    <property type="protein sequence ID" value="KAB2772722.1"/>
    <property type="molecule type" value="Genomic_DNA"/>
</dbReference>
<gene>
    <name evidence="2" type="ORF">F9L04_03820</name>
    <name evidence="3" type="ORF">F9L06_11675</name>
    <name evidence="4" type="ORF">IH622_14710</name>
</gene>
<evidence type="ECO:0000313" key="6">
    <source>
        <dbReference type="Proteomes" id="UP000481876"/>
    </source>
</evidence>
<protein>
    <submittedName>
        <fullName evidence="3">Uncharacterized protein</fullName>
    </submittedName>
</protein>
<evidence type="ECO:0000313" key="5">
    <source>
        <dbReference type="Proteomes" id="UP000441102"/>
    </source>
</evidence>
<dbReference type="AlphaFoldDB" id="A0A6I0DV45"/>
<evidence type="ECO:0000313" key="3">
    <source>
        <dbReference type="EMBL" id="KAB2799236.1"/>
    </source>
</evidence>